<dbReference type="AlphaFoldDB" id="L0AZ07"/>
<dbReference type="GeneID" id="15803942"/>
<dbReference type="RefSeq" id="XP_004830134.1">
    <property type="nucleotide sequence ID" value="XM_004830077.1"/>
</dbReference>
<evidence type="ECO:0000313" key="1">
    <source>
        <dbReference type="EMBL" id="AFZ80468.1"/>
    </source>
</evidence>
<name>L0AZ07_THEEQ</name>
<gene>
    <name evidence="1" type="ORF">BEWA_033210</name>
</gene>
<dbReference type="eggNOG" id="ENOG502T26I">
    <property type="taxonomic scope" value="Eukaryota"/>
</dbReference>
<accession>L0AZ07</accession>
<sequence>MSKSKLGSFLSSKYLCDPYIQLLHCKRTVRFLKIAKADGARMLILGNKHRHSVNLGPLLSHSYKETIKVTPEVLINAPGSHDLILCFDPVFYARHLYNVNLPRIAICTFDDLYQHRDIPDAFDYLIPLRDEQSDVSILDSITEEEN</sequence>
<dbReference type="OrthoDB" id="420623at2759"/>
<evidence type="ECO:0000313" key="2">
    <source>
        <dbReference type="Proteomes" id="UP000031512"/>
    </source>
</evidence>
<dbReference type="STRING" id="1537102.L0AZ07"/>
<protein>
    <submittedName>
        <fullName evidence="1">Uncharacterized protein</fullName>
    </submittedName>
</protein>
<keyword evidence="2" id="KW-1185">Reference proteome</keyword>
<dbReference type="EMBL" id="CP001669">
    <property type="protein sequence ID" value="AFZ80468.1"/>
    <property type="molecule type" value="Genomic_DNA"/>
</dbReference>
<dbReference type="Proteomes" id="UP000031512">
    <property type="component" value="Chromosome 1"/>
</dbReference>
<reference evidence="1 2" key="1">
    <citation type="journal article" date="2012" name="BMC Genomics">
        <title>Comparative genomic analysis and phylogenetic position of Theileria equi.</title>
        <authorList>
            <person name="Kappmeyer L.S."/>
            <person name="Thiagarajan M."/>
            <person name="Herndon D.R."/>
            <person name="Ramsay J.D."/>
            <person name="Caler E."/>
            <person name="Djikeng A."/>
            <person name="Gillespie J.J."/>
            <person name="Lau A.O."/>
            <person name="Roalson E.H."/>
            <person name="Silva J.C."/>
            <person name="Silva M.G."/>
            <person name="Suarez C.E."/>
            <person name="Ueti M.W."/>
            <person name="Nene V.M."/>
            <person name="Mealey R.H."/>
            <person name="Knowles D.P."/>
            <person name="Brayton K.A."/>
        </authorList>
    </citation>
    <scope>NUCLEOTIDE SEQUENCE [LARGE SCALE GENOMIC DNA]</scope>
    <source>
        <strain evidence="1 2">WA</strain>
    </source>
</reference>
<dbReference type="KEGG" id="beq:BEWA_033210"/>
<dbReference type="VEuPathDB" id="PiroplasmaDB:BEWA_033210"/>
<organism evidence="1 2">
    <name type="scientific">Theileria equi strain WA</name>
    <dbReference type="NCBI Taxonomy" id="1537102"/>
    <lineage>
        <taxon>Eukaryota</taxon>
        <taxon>Sar</taxon>
        <taxon>Alveolata</taxon>
        <taxon>Apicomplexa</taxon>
        <taxon>Aconoidasida</taxon>
        <taxon>Piroplasmida</taxon>
        <taxon>Theileriidae</taxon>
        <taxon>Theileria</taxon>
    </lineage>
</organism>
<proteinExistence type="predicted"/>